<evidence type="ECO:0000313" key="1">
    <source>
        <dbReference type="EMBL" id="CRK89731.1"/>
    </source>
</evidence>
<reference evidence="1 2" key="1">
    <citation type="submission" date="2015-04" db="EMBL/GenBank/DDBJ databases">
        <authorList>
            <person name="Syromyatnikov M.Y."/>
            <person name="Popov V.N."/>
        </authorList>
    </citation>
    <scope>NUCLEOTIDE SEQUENCE [LARGE SCALE GENOMIC DNA]</scope>
</reference>
<proteinExistence type="predicted"/>
<dbReference type="AlphaFoldDB" id="A0A1J1HP51"/>
<dbReference type="Proteomes" id="UP000183832">
    <property type="component" value="Unassembled WGS sequence"/>
</dbReference>
<dbReference type="EMBL" id="CVRI01000014">
    <property type="protein sequence ID" value="CRK89731.1"/>
    <property type="molecule type" value="Genomic_DNA"/>
</dbReference>
<accession>A0A1J1HP51</accession>
<organism evidence="1 2">
    <name type="scientific">Clunio marinus</name>
    <dbReference type="NCBI Taxonomy" id="568069"/>
    <lineage>
        <taxon>Eukaryota</taxon>
        <taxon>Metazoa</taxon>
        <taxon>Ecdysozoa</taxon>
        <taxon>Arthropoda</taxon>
        <taxon>Hexapoda</taxon>
        <taxon>Insecta</taxon>
        <taxon>Pterygota</taxon>
        <taxon>Neoptera</taxon>
        <taxon>Endopterygota</taxon>
        <taxon>Diptera</taxon>
        <taxon>Nematocera</taxon>
        <taxon>Chironomoidea</taxon>
        <taxon>Chironomidae</taxon>
        <taxon>Clunio</taxon>
    </lineage>
</organism>
<gene>
    <name evidence="1" type="ORF">CLUMA_CG003495</name>
</gene>
<evidence type="ECO:0000313" key="2">
    <source>
        <dbReference type="Proteomes" id="UP000183832"/>
    </source>
</evidence>
<sequence>MLLTTFQLPTLTDSRGVNKIRNFGVFEFPATQNSALSETIRNGVVDNINLALQLASFFSFCVCNEKTINMSGFKTLKTTLPATKQQQKSQSSVHKILLQNETLRDEKSQKKFSFYGEGGWKDEHIHCVRCAIRRSNVSP</sequence>
<protein>
    <submittedName>
        <fullName evidence="1">CLUMA_CG003495, isoform A</fullName>
    </submittedName>
</protein>
<keyword evidence="2" id="KW-1185">Reference proteome</keyword>
<name>A0A1J1HP51_9DIPT</name>